<sequence length="83" mass="8721">MKHPDAPLIAHELFVAILKSGAPVVDMTLSTAGPRLRITAQGPEPLPVIYSHGPGWALISGLSHLSGLTTDECGLWAQLGGKR</sequence>
<dbReference type="RefSeq" id="WP_242765326.1">
    <property type="nucleotide sequence ID" value="NZ_JALDAY010000004.1"/>
</dbReference>
<gene>
    <name evidence="1" type="ORF">MQP27_13655</name>
</gene>
<dbReference type="Proteomes" id="UP001165269">
    <property type="component" value="Unassembled WGS sequence"/>
</dbReference>
<keyword evidence="2" id="KW-1185">Reference proteome</keyword>
<name>A0ABS9Y4M4_9ACTN</name>
<protein>
    <submittedName>
        <fullName evidence="1">Uncharacterized protein</fullName>
    </submittedName>
</protein>
<organism evidence="1 2">
    <name type="scientific">Streptomyces cylindrosporus</name>
    <dbReference type="NCBI Taxonomy" id="2927583"/>
    <lineage>
        <taxon>Bacteria</taxon>
        <taxon>Bacillati</taxon>
        <taxon>Actinomycetota</taxon>
        <taxon>Actinomycetes</taxon>
        <taxon>Kitasatosporales</taxon>
        <taxon>Streptomycetaceae</taxon>
        <taxon>Streptomyces</taxon>
    </lineage>
</organism>
<evidence type="ECO:0000313" key="2">
    <source>
        <dbReference type="Proteomes" id="UP001165269"/>
    </source>
</evidence>
<dbReference type="EMBL" id="JALDAY010000004">
    <property type="protein sequence ID" value="MCI3272158.1"/>
    <property type="molecule type" value="Genomic_DNA"/>
</dbReference>
<comment type="caution">
    <text evidence="1">The sequence shown here is derived from an EMBL/GenBank/DDBJ whole genome shotgun (WGS) entry which is preliminary data.</text>
</comment>
<proteinExistence type="predicted"/>
<reference evidence="1" key="1">
    <citation type="submission" date="2022-03" db="EMBL/GenBank/DDBJ databases">
        <title>Streptomyces 7R015 and 7R016 isolated from Barleria lupulina in Thailand.</title>
        <authorList>
            <person name="Kanchanasin P."/>
            <person name="Phongsopitanun W."/>
            <person name="Tanasupawat S."/>
        </authorList>
    </citation>
    <scope>NUCLEOTIDE SEQUENCE</scope>
    <source>
        <strain evidence="1">7R015</strain>
    </source>
</reference>
<accession>A0ABS9Y4M4</accession>
<evidence type="ECO:0000313" key="1">
    <source>
        <dbReference type="EMBL" id="MCI3272158.1"/>
    </source>
</evidence>